<dbReference type="OrthoDB" id="1264964at2"/>
<dbReference type="AlphaFoldDB" id="A0A316WD39"/>
<keyword evidence="2" id="KW-1185">Reference proteome</keyword>
<proteinExistence type="predicted"/>
<dbReference type="Proteomes" id="UP000236182">
    <property type="component" value="Unassembled WGS sequence"/>
</dbReference>
<name>A0A316WD39_9FLAO</name>
<accession>A0A316WD39</accession>
<organism evidence="1 2">
    <name type="scientific">Chryseobacterium oncorhynchi</name>
    <dbReference type="NCBI Taxonomy" id="741074"/>
    <lineage>
        <taxon>Bacteria</taxon>
        <taxon>Pseudomonadati</taxon>
        <taxon>Bacteroidota</taxon>
        <taxon>Flavobacteriia</taxon>
        <taxon>Flavobacteriales</taxon>
        <taxon>Weeksellaceae</taxon>
        <taxon>Chryseobacterium group</taxon>
        <taxon>Chryseobacterium</taxon>
    </lineage>
</organism>
<evidence type="ECO:0008006" key="3">
    <source>
        <dbReference type="Google" id="ProtNLM"/>
    </source>
</evidence>
<gene>
    <name evidence="1" type="ORF">C1638_021660</name>
</gene>
<evidence type="ECO:0000313" key="1">
    <source>
        <dbReference type="EMBL" id="PWN59217.1"/>
    </source>
</evidence>
<evidence type="ECO:0000313" key="2">
    <source>
        <dbReference type="Proteomes" id="UP000236182"/>
    </source>
</evidence>
<comment type="caution">
    <text evidence="1">The sequence shown here is derived from an EMBL/GenBank/DDBJ whole genome shotgun (WGS) entry which is preliminary data.</text>
</comment>
<reference evidence="1" key="1">
    <citation type="submission" date="2018-04" db="EMBL/GenBank/DDBJ databases">
        <title>Draft Genome Sequences of Chryseobacterium lactis NCTC11390T isolated from milk, Chryseobacterium oncorhynchi 701B-08T from rainbow trout, and Chryseobacterium viscerum 687B-08T from diseased fish.</title>
        <authorList>
            <person name="Jeong J.-J."/>
            <person name="Lee Y.J."/>
            <person name="Pathiraja D."/>
            <person name="Park B."/>
            <person name="Choi I.-G."/>
            <person name="Kim K.D."/>
        </authorList>
    </citation>
    <scope>NUCLEOTIDE SEQUENCE [LARGE SCALE GENOMIC DNA]</scope>
    <source>
        <strain evidence="1">701B-08</strain>
    </source>
</reference>
<dbReference type="EMBL" id="PPEI02000012">
    <property type="protein sequence ID" value="PWN59217.1"/>
    <property type="molecule type" value="Genomic_DNA"/>
</dbReference>
<sequence>MVKPELTFICKIKEIFDLEVFSSGVKKRSINAMVLHRRKVEIFEISFYNKYVTEVDKLNKTGIFKIECIIRSEVFEDKKTEKNTYFTHIIGLTTIKIGNT</sequence>
<protein>
    <recommendedName>
        <fullName evidence="3">Single-stranded DNA-binding protein</fullName>
    </recommendedName>
</protein>
<dbReference type="RefSeq" id="WP_109624021.1">
    <property type="nucleotide sequence ID" value="NZ_PPEI02000012.1"/>
</dbReference>